<organism evidence="1 2">
    <name type="scientific">Pristionchus pacificus</name>
    <name type="common">Parasitic nematode worm</name>
    <dbReference type="NCBI Taxonomy" id="54126"/>
    <lineage>
        <taxon>Eukaryota</taxon>
        <taxon>Metazoa</taxon>
        <taxon>Ecdysozoa</taxon>
        <taxon>Nematoda</taxon>
        <taxon>Chromadorea</taxon>
        <taxon>Rhabditida</taxon>
        <taxon>Rhabditina</taxon>
        <taxon>Diplogasteromorpha</taxon>
        <taxon>Diplogasteroidea</taxon>
        <taxon>Neodiplogasteridae</taxon>
        <taxon>Pristionchus</taxon>
    </lineage>
</organism>
<sequence length="159" mass="18066">MPSARQFLSSLEKVASLPSTTPVSSSFSSVLSLTLDAFHSDKPLFRSSDKTRAFSALHRCLPLLQKAFTQLDVGMNVDRRIDSQKYRSGLQFIVDEVSEDQTLHNELLNFISSVPIISIEKFIKNTTGCTPDTIVSEKVDVSRIPRSHYWWFYEECDDE</sequence>
<dbReference type="EnsemblMetazoa" id="PPA31572.1">
    <property type="protein sequence ID" value="PPA31572.1"/>
    <property type="gene ID" value="WBGene00204437"/>
</dbReference>
<gene>
    <name evidence="1" type="primary">WBGene00204437</name>
</gene>
<evidence type="ECO:0000313" key="1">
    <source>
        <dbReference type="EnsemblMetazoa" id="PPA31572.1"/>
    </source>
</evidence>
<reference evidence="1" key="2">
    <citation type="submission" date="2022-06" db="UniProtKB">
        <authorList>
            <consortium name="EnsemblMetazoa"/>
        </authorList>
    </citation>
    <scope>IDENTIFICATION</scope>
    <source>
        <strain evidence="1">PS312</strain>
    </source>
</reference>
<reference evidence="2" key="1">
    <citation type="journal article" date="2008" name="Nat. Genet.">
        <title>The Pristionchus pacificus genome provides a unique perspective on nematode lifestyle and parasitism.</title>
        <authorList>
            <person name="Dieterich C."/>
            <person name="Clifton S.W."/>
            <person name="Schuster L.N."/>
            <person name="Chinwalla A."/>
            <person name="Delehaunty K."/>
            <person name="Dinkelacker I."/>
            <person name="Fulton L."/>
            <person name="Fulton R."/>
            <person name="Godfrey J."/>
            <person name="Minx P."/>
            <person name="Mitreva M."/>
            <person name="Roeseler W."/>
            <person name="Tian H."/>
            <person name="Witte H."/>
            <person name="Yang S.P."/>
            <person name="Wilson R.K."/>
            <person name="Sommer R.J."/>
        </authorList>
    </citation>
    <scope>NUCLEOTIDE SEQUENCE [LARGE SCALE GENOMIC DNA]</scope>
    <source>
        <strain evidence="2">PS312</strain>
    </source>
</reference>
<dbReference type="AlphaFoldDB" id="A0A2A6BQ41"/>
<protein>
    <submittedName>
        <fullName evidence="1">Uncharacterized protein</fullName>
    </submittedName>
</protein>
<dbReference type="Proteomes" id="UP000005239">
    <property type="component" value="Unassembled WGS sequence"/>
</dbReference>
<accession>A0A8R1YT15</accession>
<name>A0A2A6BQ41_PRIPA</name>
<evidence type="ECO:0000313" key="2">
    <source>
        <dbReference type="Proteomes" id="UP000005239"/>
    </source>
</evidence>
<dbReference type="OrthoDB" id="10066613at2759"/>
<keyword evidence="2" id="KW-1185">Reference proteome</keyword>
<accession>A0A2A6BQ41</accession>
<proteinExistence type="predicted"/>